<dbReference type="FunFam" id="3.90.870.10:FF:000007">
    <property type="entry name" value="YrdC N6-threonylcarbamoyltransferase domain containing"/>
    <property type="match status" value="1"/>
</dbReference>
<comment type="subcellular location">
    <subcellularLocation>
        <location evidence="2">Cell membrane</location>
        <topology evidence="2">Peripheral membrane protein</topology>
    </subcellularLocation>
    <subcellularLocation>
        <location evidence="3">Cytoplasm</location>
    </subcellularLocation>
    <subcellularLocation>
        <location evidence="1">Mitochondrion</location>
    </subcellularLocation>
</comment>
<dbReference type="PROSITE" id="PS50163">
    <property type="entry name" value="RECA_3"/>
    <property type="match status" value="1"/>
</dbReference>
<dbReference type="GO" id="GO:0140664">
    <property type="term" value="F:ATP-dependent DNA damage sensor activity"/>
    <property type="evidence" value="ECO:0007669"/>
    <property type="project" value="InterPro"/>
</dbReference>
<evidence type="ECO:0000256" key="21">
    <source>
        <dbReference type="ARBA" id="ARBA00058524"/>
    </source>
</evidence>
<dbReference type="PROSITE" id="PS50162">
    <property type="entry name" value="RECA_2"/>
    <property type="match status" value="1"/>
</dbReference>
<dbReference type="InterPro" id="IPR020587">
    <property type="entry name" value="RecA_monomer-monomer_interface"/>
</dbReference>
<keyword evidence="17" id="KW-0472">Membrane</keyword>
<dbReference type="Pfam" id="PF01300">
    <property type="entry name" value="Sua5_yciO_yrdC"/>
    <property type="match status" value="1"/>
</dbReference>
<dbReference type="InterPro" id="IPR000490">
    <property type="entry name" value="Glyco_hydro_17"/>
</dbReference>
<evidence type="ECO:0000256" key="18">
    <source>
        <dbReference type="ARBA" id="ARBA00023172"/>
    </source>
</evidence>
<keyword evidence="18" id="KW-0233">DNA recombination</keyword>
<evidence type="ECO:0000256" key="6">
    <source>
        <dbReference type="ARBA" id="ARBA00009391"/>
    </source>
</evidence>
<feature type="domain" description="C2HC NPR-type" evidence="29">
    <location>
        <begin position="492"/>
        <end position="509"/>
    </location>
</feature>
<evidence type="ECO:0000256" key="3">
    <source>
        <dbReference type="ARBA" id="ARBA00004496"/>
    </source>
</evidence>
<dbReference type="Gramene" id="OB01G52720.1">
    <property type="protein sequence ID" value="OB01G52720.1"/>
    <property type="gene ID" value="OB01G52720"/>
</dbReference>
<dbReference type="InterPro" id="IPR006070">
    <property type="entry name" value="Sua5-like_dom"/>
</dbReference>
<evidence type="ECO:0000256" key="12">
    <source>
        <dbReference type="ARBA" id="ARBA00022741"/>
    </source>
</evidence>
<dbReference type="GO" id="GO:0005739">
    <property type="term" value="C:mitochondrion"/>
    <property type="evidence" value="ECO:0007669"/>
    <property type="project" value="UniProtKB-SubCell"/>
</dbReference>
<evidence type="ECO:0000256" key="19">
    <source>
        <dbReference type="ARBA" id="ARBA00023295"/>
    </source>
</evidence>
<dbReference type="GO" id="GO:0008270">
    <property type="term" value="F:zinc ion binding"/>
    <property type="evidence" value="ECO:0007669"/>
    <property type="project" value="UniProtKB-KW"/>
</dbReference>
<dbReference type="GO" id="GO:0042973">
    <property type="term" value="F:glucan endo-1,3-beta-D-glucosidase activity"/>
    <property type="evidence" value="ECO:0007669"/>
    <property type="project" value="UniProtKB-ARBA"/>
</dbReference>
<evidence type="ECO:0000313" key="31">
    <source>
        <dbReference type="Proteomes" id="UP000006038"/>
    </source>
</evidence>
<keyword evidence="16" id="KW-0496">Mitochondrion</keyword>
<dbReference type="EC" id="2.7.7.87" evidence="7"/>
<dbReference type="eggNOG" id="KOG3051">
    <property type="taxonomic scope" value="Eukaryota"/>
</dbReference>
<evidence type="ECO:0000256" key="9">
    <source>
        <dbReference type="ARBA" id="ARBA00022475"/>
    </source>
</evidence>
<dbReference type="STRING" id="4533.J3L7R6"/>
<dbReference type="InterPro" id="IPR057250">
    <property type="entry name" value="Znf_C2HC_NPR-type"/>
</dbReference>
<evidence type="ECO:0000256" key="20">
    <source>
        <dbReference type="ARBA" id="ARBA00048366"/>
    </source>
</evidence>
<evidence type="ECO:0000256" key="11">
    <source>
        <dbReference type="ARBA" id="ARBA00022679"/>
    </source>
</evidence>
<reference evidence="30" key="2">
    <citation type="submission" date="2013-04" db="UniProtKB">
        <authorList>
            <consortium name="EnsemblPlants"/>
        </authorList>
    </citation>
    <scope>IDENTIFICATION</scope>
</reference>
<comment type="similarity">
    <text evidence="5 25">Belongs to the glycosyl hydrolase 17 family.</text>
</comment>
<dbReference type="FunFam" id="3.20.20.80:FF:000010">
    <property type="entry name" value="glucan endo-1,3-beta-glucosidase, basic"/>
    <property type="match status" value="1"/>
</dbReference>
<accession>J3L7R6</accession>
<evidence type="ECO:0000256" key="2">
    <source>
        <dbReference type="ARBA" id="ARBA00004202"/>
    </source>
</evidence>
<evidence type="ECO:0000256" key="22">
    <source>
        <dbReference type="ARBA" id="ARBA00063146"/>
    </source>
</evidence>
<evidence type="ECO:0000256" key="7">
    <source>
        <dbReference type="ARBA" id="ARBA00012584"/>
    </source>
</evidence>
<comment type="catalytic activity">
    <reaction evidence="20">
        <text>L-threonine + hydrogencarbonate + ATP = L-threonylcarbamoyladenylate + diphosphate + H2O</text>
        <dbReference type="Rhea" id="RHEA:36407"/>
        <dbReference type="ChEBI" id="CHEBI:15377"/>
        <dbReference type="ChEBI" id="CHEBI:17544"/>
        <dbReference type="ChEBI" id="CHEBI:30616"/>
        <dbReference type="ChEBI" id="CHEBI:33019"/>
        <dbReference type="ChEBI" id="CHEBI:57926"/>
        <dbReference type="ChEBI" id="CHEBI:73682"/>
        <dbReference type="EC" id="2.7.7.87"/>
    </reaction>
</comment>
<reference evidence="30" key="1">
    <citation type="journal article" date="2013" name="Nat. Commun.">
        <title>Whole-genome sequencing of Oryza brachyantha reveals mechanisms underlying Oryza genome evolution.</title>
        <authorList>
            <person name="Chen J."/>
            <person name="Huang Q."/>
            <person name="Gao D."/>
            <person name="Wang J."/>
            <person name="Lang Y."/>
            <person name="Liu T."/>
            <person name="Li B."/>
            <person name="Bai Z."/>
            <person name="Luis Goicoechea J."/>
            <person name="Liang C."/>
            <person name="Chen C."/>
            <person name="Zhang W."/>
            <person name="Sun S."/>
            <person name="Liao Y."/>
            <person name="Zhang X."/>
            <person name="Yang L."/>
            <person name="Song C."/>
            <person name="Wang M."/>
            <person name="Shi J."/>
            <person name="Liu G."/>
            <person name="Liu J."/>
            <person name="Zhou H."/>
            <person name="Zhou W."/>
            <person name="Yu Q."/>
            <person name="An N."/>
            <person name="Chen Y."/>
            <person name="Cai Q."/>
            <person name="Wang B."/>
            <person name="Liu B."/>
            <person name="Min J."/>
            <person name="Huang Y."/>
            <person name="Wu H."/>
            <person name="Li Z."/>
            <person name="Zhang Y."/>
            <person name="Yin Y."/>
            <person name="Song W."/>
            <person name="Jiang J."/>
            <person name="Jackson S.A."/>
            <person name="Wing R.A."/>
            <person name="Wang J."/>
            <person name="Chen M."/>
        </authorList>
    </citation>
    <scope>NUCLEOTIDE SEQUENCE [LARGE SCALE GENOMIC DNA]</scope>
    <source>
        <strain evidence="30">cv. IRGC 101232</strain>
    </source>
</reference>
<dbReference type="eggNOG" id="KOG0504">
    <property type="taxonomic scope" value="Eukaryota"/>
</dbReference>
<dbReference type="eggNOG" id="KOG1433">
    <property type="taxonomic scope" value="Eukaryota"/>
</dbReference>
<keyword evidence="11" id="KW-0808">Transferase</keyword>
<keyword evidence="13" id="KW-0378">Hydrolase</keyword>
<evidence type="ECO:0000256" key="16">
    <source>
        <dbReference type="ARBA" id="ARBA00023128"/>
    </source>
</evidence>
<evidence type="ECO:0000259" key="29">
    <source>
        <dbReference type="PROSITE" id="PS52046"/>
    </source>
</evidence>
<evidence type="ECO:0000256" key="14">
    <source>
        <dbReference type="ARBA" id="ARBA00022840"/>
    </source>
</evidence>
<evidence type="ECO:0000256" key="13">
    <source>
        <dbReference type="ARBA" id="ARBA00022801"/>
    </source>
</evidence>
<dbReference type="SUPFAM" id="SSF52540">
    <property type="entry name" value="P-loop containing nucleoside triphosphate hydrolases"/>
    <property type="match status" value="1"/>
</dbReference>
<evidence type="ECO:0000256" key="4">
    <source>
        <dbReference type="ARBA" id="ARBA00007663"/>
    </source>
</evidence>
<dbReference type="Gene3D" id="3.20.20.80">
    <property type="entry name" value="Glycosidases"/>
    <property type="match status" value="1"/>
</dbReference>
<sequence>MARRPSPLLPAAFRFRIGEMADIVGFYQKVVPCQPQLDFETDPPLDSVKVLEKESTLNVAVSQLASDFDRESNLSLGRFSRTRRIPVISTGSLKLDIALGIGGLPKGRMVELFGKEASGKTTLALHVVKEAQKKGGCCAYIDAENAFNPCVAEAIGVNVEKLLIAQPDSAENSLSIVNTLVGGSIDVVVVDSVAALIPKCELEGEIYRNSEDVQSRLMTRALRKIQHTLGRSETIIIFVNQVRTKLSSNQTPGIFKEVACGGNALGFYAAVRMRTSRRELRYNEAQATGIGISVQIIKNKLAPAILKEASIDIRFGKGICYESEILELASSLGVIVKDDCGYWINGEYLADKKEAEKFLRENAAVADEICDTTRSQFFERVRITAVTAPSAEARLRAGSAGARYRGFSGLRGKENPGAVCIFVKRRRGPRRRSRRRPFFYDHLFRSRRRLREKPKLKLDGLVPNGRHIGRDALVAVLGCLYSGRLRSAPPEAAVCLDDGVDGCTHDACRPAIDVVAESSYDASGFRISGLVSLFQVSRLSSQHETKSCSVRLSDNVTHRIEATGGHILPATTDHVMKAIDSINRGQVIAVPTDTIYGFACDACSAEAVNRIYEIKGRVQTRPLAICVADVPDISRFAVVDHLPHGLLDSLLPGPVTVVLKRGNNSILERSLNPGLESIGVRVPDFDFIRAISSGAGSALALTSANLSGRPSSVNVKDFEDLWPHCSYVFDGGILPSGRAGSTIVDLITPGLYEILRDGSTSWYLIQNARSSSRGDVVQLYKSNGITAMHIYSADREALDALRGSGIDLALDVGDQNQVRQLAANADSWVKDNVHGYYPDVKIKYIVVGNELTGTGDVGSILPAMQNVQAALAGSVKVSTAIKMDTLAASSPPSAGVFSNPSVMEPIVKFLADNGAPLLANVYPYFAYRDSQPGHRPQLRALFQPSSTTVSDPNGLSYTNLFDAVRAAVEQVVSGGSSVDIVVSESGWPSADGEGATVENARAYNQNLINHVGQGTPKKPGRLETYVFAMFNENRKLRDATEKKFGLFNPDKSPVYPITFS</sequence>
<keyword evidence="12 24" id="KW-0547">Nucleotide-binding</keyword>
<evidence type="ECO:0000256" key="15">
    <source>
        <dbReference type="ARBA" id="ARBA00022946"/>
    </source>
</evidence>
<name>J3L7R6_ORYBR</name>
<dbReference type="GO" id="GO:0005975">
    <property type="term" value="P:carbohydrate metabolic process"/>
    <property type="evidence" value="ECO:0007669"/>
    <property type="project" value="InterPro"/>
</dbReference>
<comment type="similarity">
    <text evidence="4">Belongs to the SUA5 family.</text>
</comment>
<comment type="subunit">
    <text evidence="22">Interacts with RSC1A1.</text>
</comment>
<dbReference type="AlphaFoldDB" id="J3L7R6"/>
<comment type="function">
    <text evidence="21">Cytoplasmic and mitochondrial threonylcarbamoyl-AMP synthase required for the formation of a threonylcarbamoyl group on adenosine at position 37 (t(6)A37) in tRNAs that read codons beginning with adenine. Catalyzes the conversion of L-threonine, HCO(3)(-)/CO(2) and ATP to give threonylcarbamoyl-AMP (TC-AMP) as the acyladenylate intermediate, with the release of diphosphate. Participates in t(6)A37 formation in cytoplasmic and mitochondrial tRNAs. May regulate the activity of some transporters.</text>
</comment>
<protein>
    <recommendedName>
        <fullName evidence="8">Threonylcarbamoyl-AMP synthase</fullName>
        <ecNumber evidence="7">2.7.7.87</ecNumber>
    </recommendedName>
</protein>
<dbReference type="InterPro" id="IPR013765">
    <property type="entry name" value="DNA_recomb/repair_RecA"/>
</dbReference>
<evidence type="ECO:0000256" key="5">
    <source>
        <dbReference type="ARBA" id="ARBA00008773"/>
    </source>
</evidence>
<comment type="caution">
    <text evidence="23">Lacks conserved residue(s) required for the propagation of feature annotation.</text>
</comment>
<organism evidence="30">
    <name type="scientific">Oryza brachyantha</name>
    <name type="common">malo sina</name>
    <dbReference type="NCBI Taxonomy" id="4533"/>
    <lineage>
        <taxon>Eukaryota</taxon>
        <taxon>Viridiplantae</taxon>
        <taxon>Streptophyta</taxon>
        <taxon>Embryophyta</taxon>
        <taxon>Tracheophyta</taxon>
        <taxon>Spermatophyta</taxon>
        <taxon>Magnoliopsida</taxon>
        <taxon>Liliopsida</taxon>
        <taxon>Poales</taxon>
        <taxon>Poaceae</taxon>
        <taxon>BOP clade</taxon>
        <taxon>Oryzoideae</taxon>
        <taxon>Oryzeae</taxon>
        <taxon>Oryzinae</taxon>
        <taxon>Oryza</taxon>
    </lineage>
</organism>
<dbReference type="GO" id="GO:0005886">
    <property type="term" value="C:plasma membrane"/>
    <property type="evidence" value="ECO:0007669"/>
    <property type="project" value="UniProtKB-SubCell"/>
</dbReference>
<feature type="domain" description="YrdC-like" evidence="28">
    <location>
        <begin position="572"/>
        <end position="760"/>
    </location>
</feature>
<dbReference type="InterPro" id="IPR017853">
    <property type="entry name" value="GH"/>
</dbReference>
<evidence type="ECO:0000313" key="30">
    <source>
        <dbReference type="EnsemblPlants" id="OB01G52720.1"/>
    </source>
</evidence>
<dbReference type="Pfam" id="PF00332">
    <property type="entry name" value="Glyco_hydro_17"/>
    <property type="match status" value="1"/>
</dbReference>
<evidence type="ECO:0000256" key="17">
    <source>
        <dbReference type="ARBA" id="ARBA00023136"/>
    </source>
</evidence>
<evidence type="ECO:0000259" key="26">
    <source>
        <dbReference type="PROSITE" id="PS50162"/>
    </source>
</evidence>
<dbReference type="SUPFAM" id="SSF51445">
    <property type="entry name" value="(Trans)glycosidases"/>
    <property type="match status" value="1"/>
</dbReference>
<dbReference type="PROSITE" id="PS51163">
    <property type="entry name" value="YRDC"/>
    <property type="match status" value="1"/>
</dbReference>
<evidence type="ECO:0000256" key="1">
    <source>
        <dbReference type="ARBA" id="ARBA00004173"/>
    </source>
</evidence>
<keyword evidence="10" id="KW-0963">Cytoplasm</keyword>
<dbReference type="PROSITE" id="PS52046">
    <property type="entry name" value="ZF_C2HC_NPR"/>
    <property type="match status" value="1"/>
</dbReference>
<evidence type="ECO:0000256" key="10">
    <source>
        <dbReference type="ARBA" id="ARBA00022490"/>
    </source>
</evidence>
<dbReference type="NCBIfam" id="TIGR00057">
    <property type="entry name" value="L-threonylcarbamoyladenylate synthase"/>
    <property type="match status" value="1"/>
</dbReference>
<dbReference type="InterPro" id="IPR017945">
    <property type="entry name" value="DHBP_synth_RibB-like_a/b_dom"/>
</dbReference>
<dbReference type="InterPro" id="IPR049428">
    <property type="entry name" value="RecA-like_N"/>
</dbReference>
<dbReference type="SUPFAM" id="SSF55821">
    <property type="entry name" value="YrdC/RibB"/>
    <property type="match status" value="1"/>
</dbReference>
<dbReference type="HOGENOM" id="CLU_289415_0_0_1"/>
<dbReference type="GO" id="GO:0005524">
    <property type="term" value="F:ATP binding"/>
    <property type="evidence" value="ECO:0007669"/>
    <property type="project" value="UniProtKB-KW"/>
</dbReference>
<dbReference type="PANTHER" id="PTHR45900">
    <property type="entry name" value="RECA"/>
    <property type="match status" value="1"/>
</dbReference>
<dbReference type="GO" id="GO:0003725">
    <property type="term" value="F:double-stranded RNA binding"/>
    <property type="evidence" value="ECO:0007669"/>
    <property type="project" value="InterPro"/>
</dbReference>
<dbReference type="InterPro" id="IPR027417">
    <property type="entry name" value="P-loop_NTPase"/>
</dbReference>
<evidence type="ECO:0000259" key="27">
    <source>
        <dbReference type="PROSITE" id="PS50163"/>
    </source>
</evidence>
<keyword evidence="31" id="KW-1185">Reference proteome</keyword>
<keyword evidence="23" id="KW-0479">Metal-binding</keyword>
<dbReference type="GO" id="GO:0006281">
    <property type="term" value="P:DNA repair"/>
    <property type="evidence" value="ECO:0007669"/>
    <property type="project" value="InterPro"/>
</dbReference>
<dbReference type="Pfam" id="PF00154">
    <property type="entry name" value="RecA_N"/>
    <property type="match status" value="1"/>
</dbReference>
<dbReference type="Gene3D" id="3.40.50.300">
    <property type="entry name" value="P-loop containing nucleotide triphosphate hydrolases"/>
    <property type="match status" value="1"/>
</dbReference>
<dbReference type="OMA" id="CIFLHPD"/>
<dbReference type="GO" id="GO:0061710">
    <property type="term" value="F:L-threonylcarbamoyladenylate synthase"/>
    <property type="evidence" value="ECO:0007669"/>
    <property type="project" value="UniProtKB-EC"/>
</dbReference>
<dbReference type="EnsemblPlants" id="OB01G52720.1">
    <property type="protein sequence ID" value="OB01G52720.1"/>
    <property type="gene ID" value="OB01G52720"/>
</dbReference>
<dbReference type="GO" id="GO:0006310">
    <property type="term" value="P:DNA recombination"/>
    <property type="evidence" value="ECO:0007669"/>
    <property type="project" value="UniProtKB-KW"/>
</dbReference>
<keyword evidence="14 24" id="KW-0067">ATP-binding</keyword>
<dbReference type="PRINTS" id="PR00142">
    <property type="entry name" value="RECA"/>
</dbReference>
<keyword evidence="19" id="KW-0326">Glycosidase</keyword>
<evidence type="ECO:0000259" key="28">
    <source>
        <dbReference type="PROSITE" id="PS51163"/>
    </source>
</evidence>
<evidence type="ECO:0000256" key="23">
    <source>
        <dbReference type="PROSITE-ProRule" id="PRU01391"/>
    </source>
</evidence>
<dbReference type="PANTHER" id="PTHR45900:SF4">
    <property type="entry name" value="DNA REPAIR PROTEIN RECA HOMOLOG 2, MITOCHONDRIAL"/>
    <property type="match status" value="1"/>
</dbReference>
<proteinExistence type="inferred from homology"/>
<keyword evidence="9" id="KW-1003">Cell membrane</keyword>
<dbReference type="Gene3D" id="3.90.870.10">
    <property type="entry name" value="DHBP synthase"/>
    <property type="match status" value="1"/>
</dbReference>
<keyword evidence="23" id="KW-0863">Zinc-finger</keyword>
<feature type="domain" description="RecA family profile 1" evidence="26">
    <location>
        <begin position="84"/>
        <end position="242"/>
    </location>
</feature>
<feature type="domain" description="RecA family profile 2" evidence="27">
    <location>
        <begin position="253"/>
        <end position="324"/>
    </location>
</feature>
<comment type="similarity">
    <text evidence="6 24">Belongs to the RecA family.</text>
</comment>
<dbReference type="GO" id="GO:0003697">
    <property type="term" value="F:single-stranded DNA binding"/>
    <property type="evidence" value="ECO:0007669"/>
    <property type="project" value="InterPro"/>
</dbReference>
<keyword evidence="23" id="KW-0862">Zinc</keyword>
<evidence type="ECO:0000256" key="24">
    <source>
        <dbReference type="RuleBase" id="RU003422"/>
    </source>
</evidence>
<dbReference type="InterPro" id="IPR020588">
    <property type="entry name" value="RecA_ATP-bd"/>
</dbReference>
<keyword evidence="15" id="KW-0809">Transit peptide</keyword>
<evidence type="ECO:0000256" key="8">
    <source>
        <dbReference type="ARBA" id="ARBA00015492"/>
    </source>
</evidence>
<dbReference type="Proteomes" id="UP000006038">
    <property type="component" value="Chromosome 1"/>
</dbReference>
<evidence type="ECO:0000256" key="25">
    <source>
        <dbReference type="RuleBase" id="RU004335"/>
    </source>
</evidence>